<dbReference type="PROSITE" id="PS51354">
    <property type="entry name" value="GLUTAREDOXIN_2"/>
    <property type="match status" value="1"/>
</dbReference>
<proteinExistence type="predicted"/>
<feature type="domain" description="DUF4124" evidence="4">
    <location>
        <begin position="12"/>
        <end position="58"/>
    </location>
</feature>
<feature type="domain" description="Glutaredoxin" evidence="3">
    <location>
        <begin position="75"/>
        <end position="130"/>
    </location>
</feature>
<name>A0A2G8T8Q5_9BURK</name>
<dbReference type="OrthoDB" id="8794394at2"/>
<feature type="compositionally biased region" description="Basic and acidic residues" evidence="1">
    <location>
        <begin position="177"/>
        <end position="187"/>
    </location>
</feature>
<evidence type="ECO:0000313" key="6">
    <source>
        <dbReference type="Proteomes" id="UP000230390"/>
    </source>
</evidence>
<dbReference type="Proteomes" id="UP000230390">
    <property type="component" value="Unassembled WGS sequence"/>
</dbReference>
<feature type="signal peptide" evidence="2">
    <location>
        <begin position="1"/>
        <end position="22"/>
    </location>
</feature>
<keyword evidence="2" id="KW-0732">Signal</keyword>
<feature type="compositionally biased region" description="Pro residues" evidence="1">
    <location>
        <begin position="188"/>
        <end position="205"/>
    </location>
</feature>
<dbReference type="Gene3D" id="3.40.30.10">
    <property type="entry name" value="Glutaredoxin"/>
    <property type="match status" value="1"/>
</dbReference>
<keyword evidence="6" id="KW-1185">Reference proteome</keyword>
<reference evidence="5 6" key="1">
    <citation type="submission" date="2017-10" db="EMBL/GenBank/DDBJ databases">
        <title>Massilia psychrophilum sp. nov., a novel purple-pigmented bacterium isolated from Tianshan glacier, Xinjiang Municipality, China.</title>
        <authorList>
            <person name="Wang H."/>
        </authorList>
    </citation>
    <scope>NUCLEOTIDE SEQUENCE [LARGE SCALE GENOMIC DNA]</scope>
    <source>
        <strain evidence="5 6">JCM 30074</strain>
    </source>
</reference>
<dbReference type="InterPro" id="IPR025392">
    <property type="entry name" value="DUF4124"/>
</dbReference>
<evidence type="ECO:0000313" key="5">
    <source>
        <dbReference type="EMBL" id="PIL42437.1"/>
    </source>
</evidence>
<evidence type="ECO:0000256" key="1">
    <source>
        <dbReference type="SAM" id="MobiDB-lite"/>
    </source>
</evidence>
<evidence type="ECO:0000256" key="2">
    <source>
        <dbReference type="SAM" id="SignalP"/>
    </source>
</evidence>
<protein>
    <submittedName>
        <fullName evidence="5">Glutaredoxin family protein</fullName>
    </submittedName>
</protein>
<accession>A0A2G8T8Q5</accession>
<dbReference type="Pfam" id="PF00462">
    <property type="entry name" value="Glutaredoxin"/>
    <property type="match status" value="1"/>
</dbReference>
<gene>
    <name evidence="5" type="ORF">CR105_24440</name>
</gene>
<evidence type="ECO:0000259" key="3">
    <source>
        <dbReference type="Pfam" id="PF00462"/>
    </source>
</evidence>
<organism evidence="5 6">
    <name type="scientific">Massilia eurypsychrophila</name>
    <dbReference type="NCBI Taxonomy" id="1485217"/>
    <lineage>
        <taxon>Bacteria</taxon>
        <taxon>Pseudomonadati</taxon>
        <taxon>Pseudomonadota</taxon>
        <taxon>Betaproteobacteria</taxon>
        <taxon>Burkholderiales</taxon>
        <taxon>Oxalobacteraceae</taxon>
        <taxon>Telluria group</taxon>
        <taxon>Massilia</taxon>
    </lineage>
</organism>
<dbReference type="SUPFAM" id="SSF52833">
    <property type="entry name" value="Thioredoxin-like"/>
    <property type="match status" value="1"/>
</dbReference>
<dbReference type="InterPro" id="IPR036249">
    <property type="entry name" value="Thioredoxin-like_sf"/>
</dbReference>
<dbReference type="AlphaFoldDB" id="A0A2G8T8Q5"/>
<comment type="caution">
    <text evidence="5">The sequence shown here is derived from an EMBL/GenBank/DDBJ whole genome shotgun (WGS) entry which is preliminary data.</text>
</comment>
<sequence length="205" mass="21705">MQSMRKLNVGLVLLLCTAGAGAQMFKWTDAKGVVHFSDQPPPGNVAKVERKTTPRSAQGVLLPYALAEAARKSPVVLYTGSPCLPCDQGRALLQQRGIPFTEKTVSSNDDQQKLNEAGGSTQVPLLLVGGARRVGFEASGWNAALTAAAYPSRGRLPSGYNNPPAEPAAPAPPPRPLARDVVPELPREAPPPRQVPPDTPPGFKF</sequence>
<feature type="compositionally biased region" description="Pro residues" evidence="1">
    <location>
        <begin position="164"/>
        <end position="176"/>
    </location>
</feature>
<evidence type="ECO:0000259" key="4">
    <source>
        <dbReference type="Pfam" id="PF13511"/>
    </source>
</evidence>
<feature type="chain" id="PRO_5013856397" evidence="2">
    <location>
        <begin position="23"/>
        <end position="205"/>
    </location>
</feature>
<feature type="region of interest" description="Disordered" evidence="1">
    <location>
        <begin position="158"/>
        <end position="205"/>
    </location>
</feature>
<dbReference type="EMBL" id="PDOC01000027">
    <property type="protein sequence ID" value="PIL42437.1"/>
    <property type="molecule type" value="Genomic_DNA"/>
</dbReference>
<dbReference type="Pfam" id="PF13511">
    <property type="entry name" value="DUF4124"/>
    <property type="match status" value="1"/>
</dbReference>
<dbReference type="CDD" id="cd02976">
    <property type="entry name" value="NrdH"/>
    <property type="match status" value="1"/>
</dbReference>
<dbReference type="InterPro" id="IPR002109">
    <property type="entry name" value="Glutaredoxin"/>
</dbReference>